<sequence length="55" mass="5725">CTTNPLGIKGAGEAGAIGAPPAIINAVVNALSDYGVRHVDMPVTPNKLWRLIQDQ</sequence>
<dbReference type="SUPFAM" id="SSF56003">
    <property type="entry name" value="Molybdenum cofactor-binding domain"/>
    <property type="match status" value="1"/>
</dbReference>
<protein>
    <recommendedName>
        <fullName evidence="2">Aldehyde oxidase/xanthine dehydrogenase second molybdopterin binding domain-containing protein</fullName>
    </recommendedName>
</protein>
<evidence type="ECO:0000313" key="1">
    <source>
        <dbReference type="EMBL" id="SVD72334.1"/>
    </source>
</evidence>
<dbReference type="InterPro" id="IPR037165">
    <property type="entry name" value="AldOxase/xan_DH_Mopterin-bd_sf"/>
</dbReference>
<proteinExistence type="predicted"/>
<dbReference type="AlphaFoldDB" id="A0A382XN99"/>
<dbReference type="EMBL" id="UINC01169005">
    <property type="protein sequence ID" value="SVD72334.1"/>
    <property type="molecule type" value="Genomic_DNA"/>
</dbReference>
<accession>A0A382XN99</accession>
<feature type="non-terminal residue" evidence="1">
    <location>
        <position position="1"/>
    </location>
</feature>
<dbReference type="Gene3D" id="3.30.365.10">
    <property type="entry name" value="Aldehyde oxidase/xanthine dehydrogenase, molybdopterin binding domain"/>
    <property type="match status" value="1"/>
</dbReference>
<reference evidence="1" key="1">
    <citation type="submission" date="2018-05" db="EMBL/GenBank/DDBJ databases">
        <authorList>
            <person name="Lanie J.A."/>
            <person name="Ng W.-L."/>
            <person name="Kazmierczak K.M."/>
            <person name="Andrzejewski T.M."/>
            <person name="Davidsen T.M."/>
            <person name="Wayne K.J."/>
            <person name="Tettelin H."/>
            <person name="Glass J.I."/>
            <person name="Rusch D."/>
            <person name="Podicherti R."/>
            <person name="Tsui H.-C.T."/>
            <person name="Winkler M.E."/>
        </authorList>
    </citation>
    <scope>NUCLEOTIDE SEQUENCE</scope>
</reference>
<gene>
    <name evidence="1" type="ORF">METZ01_LOCUS425188</name>
</gene>
<evidence type="ECO:0008006" key="2">
    <source>
        <dbReference type="Google" id="ProtNLM"/>
    </source>
</evidence>
<dbReference type="GO" id="GO:0016491">
    <property type="term" value="F:oxidoreductase activity"/>
    <property type="evidence" value="ECO:0007669"/>
    <property type="project" value="InterPro"/>
</dbReference>
<name>A0A382XN99_9ZZZZ</name>
<organism evidence="1">
    <name type="scientific">marine metagenome</name>
    <dbReference type="NCBI Taxonomy" id="408172"/>
    <lineage>
        <taxon>unclassified sequences</taxon>
        <taxon>metagenomes</taxon>
        <taxon>ecological metagenomes</taxon>
    </lineage>
</organism>